<comment type="caution">
    <text evidence="1">The sequence shown here is derived from an EMBL/GenBank/DDBJ whole genome shotgun (WGS) entry which is preliminary data.</text>
</comment>
<dbReference type="RefSeq" id="WP_161050952.1">
    <property type="nucleotide sequence ID" value="NZ_WWCR01000018.1"/>
</dbReference>
<dbReference type="AlphaFoldDB" id="A0A7X4H437"/>
<evidence type="ECO:0000313" key="1">
    <source>
        <dbReference type="EMBL" id="MYM73889.1"/>
    </source>
</evidence>
<sequence>MFKFQKLSNYGSGTPAVARTVLQAKPIIDMFNCSEEQRTALMEKLFDLQRHLLKCVECRDSLSAEIEAELAAYVIPQPVERARGAYSLPGVGDLQSKGDTFLQSAKLAIAATGNMIEPFYGKGFGHKYHQFDTWAKTQFDAGDPFIDSITRAIPFVKKIVQMRNAVDHPGSEPGAPLVYANFDLEQVDGAPVLMMPRWSLAGEQLRPMLDDFDQIIEGIISLGEQLLVHLFEKFRIAAMLVIAEIPAAQRSPDRPIRLTVTVAGHVPAASD</sequence>
<evidence type="ECO:0000313" key="2">
    <source>
        <dbReference type="Proteomes" id="UP000469734"/>
    </source>
</evidence>
<proteinExistence type="predicted"/>
<reference evidence="1 2" key="1">
    <citation type="submission" date="2019-12" db="EMBL/GenBank/DDBJ databases">
        <title>Novel species isolated from a subtropical stream in China.</title>
        <authorList>
            <person name="Lu H."/>
        </authorList>
    </citation>
    <scope>NUCLEOTIDE SEQUENCE [LARGE SCALE GENOMIC DNA]</scope>
    <source>
        <strain evidence="1 2">FT134W</strain>
    </source>
</reference>
<dbReference type="Proteomes" id="UP000469734">
    <property type="component" value="Unassembled WGS sequence"/>
</dbReference>
<organism evidence="1 2">
    <name type="scientific">Duganella margarita</name>
    <dbReference type="NCBI Taxonomy" id="2692170"/>
    <lineage>
        <taxon>Bacteria</taxon>
        <taxon>Pseudomonadati</taxon>
        <taxon>Pseudomonadota</taxon>
        <taxon>Betaproteobacteria</taxon>
        <taxon>Burkholderiales</taxon>
        <taxon>Oxalobacteraceae</taxon>
        <taxon>Telluria group</taxon>
        <taxon>Duganella</taxon>
    </lineage>
</organism>
<dbReference type="EMBL" id="WWCR01000018">
    <property type="protein sequence ID" value="MYM73889.1"/>
    <property type="molecule type" value="Genomic_DNA"/>
</dbReference>
<protein>
    <submittedName>
        <fullName evidence="1">Uncharacterized protein</fullName>
    </submittedName>
</protein>
<accession>A0A7X4H437</accession>
<gene>
    <name evidence="1" type="ORF">GTP56_17000</name>
</gene>
<name>A0A7X4H437_9BURK</name>